<evidence type="ECO:0000313" key="3">
    <source>
        <dbReference type="Proteomes" id="UP000221165"/>
    </source>
</evidence>
<gene>
    <name evidence="2" type="ORF">CSUI_005190</name>
</gene>
<dbReference type="AlphaFoldDB" id="A0A2C6KW30"/>
<name>A0A2C6KW30_9APIC</name>
<dbReference type="RefSeq" id="XP_067922654.1">
    <property type="nucleotide sequence ID" value="XM_068065368.1"/>
</dbReference>
<reference evidence="2 3" key="1">
    <citation type="journal article" date="2017" name="Int. J. Parasitol.">
        <title>The genome of the protozoan parasite Cystoisospora suis and a reverse vaccinology approach to identify vaccine candidates.</title>
        <authorList>
            <person name="Palmieri N."/>
            <person name="Shrestha A."/>
            <person name="Ruttkowski B."/>
            <person name="Beck T."/>
            <person name="Vogl C."/>
            <person name="Tomley F."/>
            <person name="Blake D.P."/>
            <person name="Joachim A."/>
        </authorList>
    </citation>
    <scope>NUCLEOTIDE SEQUENCE [LARGE SCALE GENOMIC DNA]</scope>
    <source>
        <strain evidence="2 3">Wien I</strain>
    </source>
</reference>
<feature type="compositionally biased region" description="Polar residues" evidence="1">
    <location>
        <begin position="254"/>
        <end position="265"/>
    </location>
</feature>
<evidence type="ECO:0000313" key="2">
    <source>
        <dbReference type="EMBL" id="PHJ20969.1"/>
    </source>
</evidence>
<accession>A0A2C6KW30</accession>
<dbReference type="OrthoDB" id="345476at2759"/>
<dbReference type="EMBL" id="MIGC01002503">
    <property type="protein sequence ID" value="PHJ20969.1"/>
    <property type="molecule type" value="Genomic_DNA"/>
</dbReference>
<evidence type="ECO:0000256" key="1">
    <source>
        <dbReference type="SAM" id="MobiDB-lite"/>
    </source>
</evidence>
<dbReference type="GeneID" id="94428579"/>
<sequence length="388" mass="41744">MAYIPERPLEIYEPPNPNGMPLWQVPFAAAGAIVDCITCQGPRRDFEVEQQFRLRNALRMYPGPEIHNKAVFTTIPLRDEAVRRGLIQVPSNQMYTETYRSPLGVPQQLVPVQAAPRDVPPMPVYSSPPQVFVRQVMPTTVTRVYDGAPLYRASQPVLTNPPSDPVVGSFVSSWAPYAWKEPLVSCSTAHTVESVSKAVQVSPGKADFGEAIVKDSVTSGHDAGAFEQLESTNHTVSGEEEKSDPTVSKEGITKATSLSVGSTDSVEVAGDGDDREKASEQLRKKAQSSGEGFKSGKPVDETAAAGGQLQTTTTASEALSTPRVTKEQAVHAVVSSGRGVKAGAHPVGFVPPEDPRDYKELRIGDSVYLMGGTFYLSDTGAYLLGLRN</sequence>
<feature type="compositionally biased region" description="Basic and acidic residues" evidence="1">
    <location>
        <begin position="272"/>
        <end position="283"/>
    </location>
</feature>
<feature type="region of interest" description="Disordered" evidence="1">
    <location>
        <begin position="230"/>
        <end position="324"/>
    </location>
</feature>
<organism evidence="2 3">
    <name type="scientific">Cystoisospora suis</name>
    <dbReference type="NCBI Taxonomy" id="483139"/>
    <lineage>
        <taxon>Eukaryota</taxon>
        <taxon>Sar</taxon>
        <taxon>Alveolata</taxon>
        <taxon>Apicomplexa</taxon>
        <taxon>Conoidasida</taxon>
        <taxon>Coccidia</taxon>
        <taxon>Eucoccidiorida</taxon>
        <taxon>Eimeriorina</taxon>
        <taxon>Sarcocystidae</taxon>
        <taxon>Cystoisospora</taxon>
    </lineage>
</organism>
<keyword evidence="3" id="KW-1185">Reference proteome</keyword>
<feature type="compositionally biased region" description="Low complexity" evidence="1">
    <location>
        <begin position="302"/>
        <end position="315"/>
    </location>
</feature>
<protein>
    <submittedName>
        <fullName evidence="2">Uncharacterized protein</fullName>
    </submittedName>
</protein>
<proteinExistence type="predicted"/>
<comment type="caution">
    <text evidence="2">The sequence shown here is derived from an EMBL/GenBank/DDBJ whole genome shotgun (WGS) entry which is preliminary data.</text>
</comment>
<dbReference type="Proteomes" id="UP000221165">
    <property type="component" value="Unassembled WGS sequence"/>
</dbReference>
<dbReference type="VEuPathDB" id="ToxoDB:CSUI_005190"/>